<dbReference type="PROSITE" id="PS01076">
    <property type="entry name" value="ACETATE_KINASE_2"/>
    <property type="match status" value="1"/>
</dbReference>
<comment type="cofactor">
    <cofactor evidence="6">
        <name>Mg(2+)</name>
        <dbReference type="ChEBI" id="CHEBI:18420"/>
    </cofactor>
    <cofactor evidence="6">
        <name>Mn(2+)</name>
        <dbReference type="ChEBI" id="CHEBI:29035"/>
    </cofactor>
    <text evidence="6">Mg(2+). Can also accept Mn(2+).</text>
</comment>
<dbReference type="EC" id="2.7.2.1" evidence="6"/>
<dbReference type="AlphaFoldDB" id="A0A9C7GBC5"/>
<name>A0A9C7GBC5_9BACI</name>
<dbReference type="InterPro" id="IPR023865">
    <property type="entry name" value="Aliphatic_acid_kinase_CS"/>
</dbReference>
<evidence type="ECO:0000256" key="7">
    <source>
        <dbReference type="RuleBase" id="RU003835"/>
    </source>
</evidence>
<dbReference type="Gene3D" id="3.30.420.40">
    <property type="match status" value="2"/>
</dbReference>
<dbReference type="CDD" id="cd24010">
    <property type="entry name" value="ASKHA_NBD_AcK_PK"/>
    <property type="match status" value="1"/>
</dbReference>
<dbReference type="PIRSF" id="PIRSF000722">
    <property type="entry name" value="Acetate_prop_kin"/>
    <property type="match status" value="1"/>
</dbReference>
<dbReference type="GO" id="GO:0008776">
    <property type="term" value="F:acetate kinase activity"/>
    <property type="evidence" value="ECO:0007669"/>
    <property type="project" value="UniProtKB-UniRule"/>
</dbReference>
<evidence type="ECO:0000313" key="9">
    <source>
        <dbReference type="Proteomes" id="UP000789845"/>
    </source>
</evidence>
<comment type="catalytic activity">
    <reaction evidence="6">
        <text>acetate + ATP = acetyl phosphate + ADP</text>
        <dbReference type="Rhea" id="RHEA:11352"/>
        <dbReference type="ChEBI" id="CHEBI:22191"/>
        <dbReference type="ChEBI" id="CHEBI:30089"/>
        <dbReference type="ChEBI" id="CHEBI:30616"/>
        <dbReference type="ChEBI" id="CHEBI:456216"/>
        <dbReference type="EC" id="2.7.2.1"/>
    </reaction>
</comment>
<comment type="pathway">
    <text evidence="6">Metabolic intermediate biosynthesis; acetyl-CoA biosynthesis; acetyl-CoA from acetate: step 1/2.</text>
</comment>
<dbReference type="InterPro" id="IPR043129">
    <property type="entry name" value="ATPase_NBD"/>
</dbReference>
<feature type="binding site" evidence="6">
    <location>
        <position position="382"/>
    </location>
    <ligand>
        <name>Mg(2+)</name>
        <dbReference type="ChEBI" id="CHEBI:18420"/>
    </ligand>
</feature>
<dbReference type="Pfam" id="PF00871">
    <property type="entry name" value="Acetate_kinase"/>
    <property type="match status" value="1"/>
</dbReference>
<keyword evidence="2 6" id="KW-0808">Transferase</keyword>
<dbReference type="HAMAP" id="MF_00020">
    <property type="entry name" value="Acetate_kinase"/>
    <property type="match status" value="1"/>
</dbReference>
<organism evidence="8 9">
    <name type="scientific">Pseudoneobacillus rhizosphaerae</name>
    <dbReference type="NCBI Taxonomy" id="2880968"/>
    <lineage>
        <taxon>Bacteria</taxon>
        <taxon>Bacillati</taxon>
        <taxon>Bacillota</taxon>
        <taxon>Bacilli</taxon>
        <taxon>Bacillales</taxon>
        <taxon>Bacillaceae</taxon>
        <taxon>Pseudoneobacillus</taxon>
    </lineage>
</organism>
<evidence type="ECO:0000313" key="8">
    <source>
        <dbReference type="EMBL" id="CAG9608900.1"/>
    </source>
</evidence>
<evidence type="ECO:0000256" key="2">
    <source>
        <dbReference type="ARBA" id="ARBA00022679"/>
    </source>
</evidence>
<feature type="binding site" evidence="6">
    <location>
        <position position="89"/>
    </location>
    <ligand>
        <name>substrate</name>
    </ligand>
</feature>
<dbReference type="PROSITE" id="PS01075">
    <property type="entry name" value="ACETATE_KINASE_1"/>
    <property type="match status" value="1"/>
</dbReference>
<feature type="binding site" evidence="6">
    <location>
        <position position="8"/>
    </location>
    <ligand>
        <name>Mg(2+)</name>
        <dbReference type="ChEBI" id="CHEBI:18420"/>
    </ligand>
</feature>
<proteinExistence type="inferred from homology"/>
<feature type="site" description="Transition state stabilizer" evidence="6">
    <location>
        <position position="239"/>
    </location>
</feature>
<feature type="binding site" evidence="6">
    <location>
        <begin position="206"/>
        <end position="210"/>
    </location>
    <ligand>
        <name>ATP</name>
        <dbReference type="ChEBI" id="CHEBI:30616"/>
    </ligand>
</feature>
<keyword evidence="6" id="KW-0963">Cytoplasm</keyword>
<dbReference type="InterPro" id="IPR004372">
    <property type="entry name" value="Ac/propionate_kinase"/>
</dbReference>
<comment type="subunit">
    <text evidence="6">Homodimer.</text>
</comment>
<dbReference type="EMBL" id="CAKJTG010000014">
    <property type="protein sequence ID" value="CAG9608900.1"/>
    <property type="molecule type" value="Genomic_DNA"/>
</dbReference>
<keyword evidence="6" id="KW-0479">Metal-binding</keyword>
<keyword evidence="6" id="KW-0460">Magnesium</keyword>
<keyword evidence="4 6" id="KW-0418">Kinase</keyword>
<accession>A0A9C7GBC5</accession>
<evidence type="ECO:0000256" key="6">
    <source>
        <dbReference type="HAMAP-Rule" id="MF_00020"/>
    </source>
</evidence>
<feature type="binding site" evidence="6">
    <location>
        <position position="15"/>
    </location>
    <ligand>
        <name>ATP</name>
        <dbReference type="ChEBI" id="CHEBI:30616"/>
    </ligand>
</feature>
<dbReference type="NCBIfam" id="TIGR00016">
    <property type="entry name" value="ackA"/>
    <property type="match status" value="1"/>
</dbReference>
<dbReference type="RefSeq" id="WP_230497144.1">
    <property type="nucleotide sequence ID" value="NZ_CAKJTG010000014.1"/>
</dbReference>
<comment type="caution">
    <text evidence="8">The sequence shown here is derived from an EMBL/GenBank/DDBJ whole genome shotgun (WGS) entry which is preliminary data.</text>
</comment>
<dbReference type="GO" id="GO:0000287">
    <property type="term" value="F:magnesium ion binding"/>
    <property type="evidence" value="ECO:0007669"/>
    <property type="project" value="UniProtKB-UniRule"/>
</dbReference>
<evidence type="ECO:0000256" key="1">
    <source>
        <dbReference type="ARBA" id="ARBA00008748"/>
    </source>
</evidence>
<comment type="subcellular location">
    <subcellularLocation>
        <location evidence="6">Cytoplasm</location>
    </subcellularLocation>
</comment>
<feature type="active site" description="Proton donor/acceptor" evidence="6">
    <location>
        <position position="146"/>
    </location>
</feature>
<gene>
    <name evidence="6 8" type="primary">ackA</name>
    <name evidence="8" type="ORF">NEOCIP111885_02618</name>
</gene>
<dbReference type="GO" id="GO:0005524">
    <property type="term" value="F:ATP binding"/>
    <property type="evidence" value="ECO:0007669"/>
    <property type="project" value="UniProtKB-KW"/>
</dbReference>
<comment type="function">
    <text evidence="6">Catalyzes the formation of acetyl phosphate from acetate and ATP. Can also catalyze the reverse reaction.</text>
</comment>
<keyword evidence="5 6" id="KW-0067">ATP-binding</keyword>
<dbReference type="GO" id="GO:0005737">
    <property type="term" value="C:cytoplasm"/>
    <property type="evidence" value="ECO:0007669"/>
    <property type="project" value="UniProtKB-SubCell"/>
</dbReference>
<protein>
    <recommendedName>
        <fullName evidence="6">Acetate kinase</fullName>
        <ecNumber evidence="6">2.7.2.1</ecNumber>
    </recommendedName>
    <alternativeName>
        <fullName evidence="6">Acetokinase</fullName>
    </alternativeName>
</protein>
<sequence>MAKVIAINAGSSSLKFQLFEMPNEEVITTGIVERIGLKDSIFTISVNGEKIKETSDIPNHDIAVKMLLDKLTTLGIIKSLDEIEGIGHRVVHGGEIFTDSMVITDEVLAKIEELSELAPLHNPANITGIKSFKQVLPNIPAVAVFDTAFHQTMPEKSFLYSLPYEYYKNFGIRKYGFHGTSHKYVSQRAAEMLGRPLEQIRLISCHLGNGASIAAIEGGKSIDTSMGFTPLAGVTMGTRSGNIDPALIPYIMEKTGLSADEVLDVLNKKSGMLGVSGLSSDLRDIEELASQGNERAELALEVFASRIHKYIGSYAARMYGVDAIIFTAGIGENSDVIRARVLKGLEFMGVYWDPALNKTRGNERFINYPHSPVKVMVIPTNEEVMIARDVVRLSK</sequence>
<feature type="binding site" evidence="6">
    <location>
        <begin position="329"/>
        <end position="333"/>
    </location>
    <ligand>
        <name>ATP</name>
        <dbReference type="ChEBI" id="CHEBI:30616"/>
    </ligand>
</feature>
<dbReference type="PRINTS" id="PR00471">
    <property type="entry name" value="ACETATEKNASE"/>
</dbReference>
<dbReference type="SUPFAM" id="SSF53067">
    <property type="entry name" value="Actin-like ATPase domain"/>
    <property type="match status" value="2"/>
</dbReference>
<comment type="similarity">
    <text evidence="1 6 7">Belongs to the acetokinase family.</text>
</comment>
<feature type="binding site" evidence="6">
    <location>
        <begin position="281"/>
        <end position="283"/>
    </location>
    <ligand>
        <name>ATP</name>
        <dbReference type="ChEBI" id="CHEBI:30616"/>
    </ligand>
</feature>
<dbReference type="GO" id="GO:0006083">
    <property type="term" value="P:acetate metabolic process"/>
    <property type="evidence" value="ECO:0007669"/>
    <property type="project" value="TreeGrafter"/>
</dbReference>
<dbReference type="PANTHER" id="PTHR21060:SF15">
    <property type="entry name" value="ACETATE KINASE-RELATED"/>
    <property type="match status" value="1"/>
</dbReference>
<reference evidence="8" key="1">
    <citation type="submission" date="2021-10" db="EMBL/GenBank/DDBJ databases">
        <authorList>
            <person name="Criscuolo A."/>
        </authorList>
    </citation>
    <scope>NUCLEOTIDE SEQUENCE</scope>
    <source>
        <strain evidence="8">CIP111885</strain>
    </source>
</reference>
<dbReference type="Proteomes" id="UP000789845">
    <property type="component" value="Unassembled WGS sequence"/>
</dbReference>
<dbReference type="GO" id="GO:0006085">
    <property type="term" value="P:acetyl-CoA biosynthetic process"/>
    <property type="evidence" value="ECO:0007669"/>
    <property type="project" value="UniProtKB-UniRule"/>
</dbReference>
<keyword evidence="9" id="KW-1185">Reference proteome</keyword>
<dbReference type="InterPro" id="IPR000890">
    <property type="entry name" value="Aliphatic_acid_kin_short-chain"/>
</dbReference>
<evidence type="ECO:0000256" key="4">
    <source>
        <dbReference type="ARBA" id="ARBA00022777"/>
    </source>
</evidence>
<evidence type="ECO:0000256" key="3">
    <source>
        <dbReference type="ARBA" id="ARBA00022741"/>
    </source>
</evidence>
<evidence type="ECO:0000256" key="5">
    <source>
        <dbReference type="ARBA" id="ARBA00022840"/>
    </source>
</evidence>
<keyword evidence="3 6" id="KW-0547">Nucleotide-binding</keyword>
<dbReference type="PANTHER" id="PTHR21060">
    <property type="entry name" value="ACETATE KINASE"/>
    <property type="match status" value="1"/>
</dbReference>
<feature type="site" description="Transition state stabilizer" evidence="6">
    <location>
        <position position="178"/>
    </location>
</feature>